<dbReference type="GO" id="GO:0030170">
    <property type="term" value="F:pyridoxal phosphate binding"/>
    <property type="evidence" value="ECO:0007669"/>
    <property type="project" value="TreeGrafter"/>
</dbReference>
<feature type="binding site" evidence="5">
    <location>
        <position position="327"/>
    </location>
    <ligand>
        <name>substrate</name>
    </ligand>
</feature>
<evidence type="ECO:0000256" key="2">
    <source>
        <dbReference type="ARBA" id="ARBA00022898"/>
    </source>
</evidence>
<comment type="cofactor">
    <cofactor evidence="1 4">
        <name>pyridoxal 5'-phosphate</name>
        <dbReference type="ChEBI" id="CHEBI:597326"/>
    </cofactor>
</comment>
<evidence type="ECO:0000256" key="3">
    <source>
        <dbReference type="ARBA" id="ARBA00023235"/>
    </source>
</evidence>
<keyword evidence="3" id="KW-0413">Isomerase</keyword>
<dbReference type="InterPro" id="IPR009006">
    <property type="entry name" value="Ala_racemase/Decarboxylase_C"/>
</dbReference>
<dbReference type="InterPro" id="IPR029066">
    <property type="entry name" value="PLP-binding_barrel"/>
</dbReference>
<dbReference type="InterPro" id="IPR001608">
    <property type="entry name" value="Ala_racemase_N"/>
</dbReference>
<gene>
    <name evidence="7" type="ORF">ACD_2C00007G0001</name>
</gene>
<feature type="binding site" evidence="5">
    <location>
        <position position="145"/>
    </location>
    <ligand>
        <name>substrate</name>
    </ligand>
</feature>
<evidence type="ECO:0000256" key="4">
    <source>
        <dbReference type="PIRSR" id="PIRSR600821-50"/>
    </source>
</evidence>
<evidence type="ECO:0000256" key="1">
    <source>
        <dbReference type="ARBA" id="ARBA00001933"/>
    </source>
</evidence>
<dbReference type="AlphaFoldDB" id="K2GIN3"/>
<dbReference type="SUPFAM" id="SSF51419">
    <property type="entry name" value="PLP-binding barrel"/>
    <property type="match status" value="1"/>
</dbReference>
<proteinExistence type="predicted"/>
<dbReference type="InterPro" id="IPR000821">
    <property type="entry name" value="Ala_racemase"/>
</dbReference>
<dbReference type="Pfam" id="PF00842">
    <property type="entry name" value="Ala_racemase_C"/>
    <property type="match status" value="1"/>
</dbReference>
<dbReference type="PRINTS" id="PR00992">
    <property type="entry name" value="ALARACEMASE"/>
</dbReference>
<feature type="modified residue" description="N6-(pyridoxal phosphate)lysine" evidence="4">
    <location>
        <position position="52"/>
    </location>
</feature>
<evidence type="ECO:0000256" key="5">
    <source>
        <dbReference type="PIRSR" id="PIRSR600821-52"/>
    </source>
</evidence>
<name>K2GIN3_9BACT</name>
<dbReference type="CDD" id="cd00430">
    <property type="entry name" value="PLPDE_III_AR"/>
    <property type="match status" value="1"/>
</dbReference>
<protein>
    <recommendedName>
        <fullName evidence="6">Alanine racemase C-terminal domain-containing protein</fullName>
    </recommendedName>
</protein>
<accession>K2GIN3</accession>
<dbReference type="GO" id="GO:0008784">
    <property type="term" value="F:alanine racemase activity"/>
    <property type="evidence" value="ECO:0007669"/>
    <property type="project" value="InterPro"/>
</dbReference>
<dbReference type="SMART" id="SM01005">
    <property type="entry name" value="Ala_racemase_C"/>
    <property type="match status" value="1"/>
</dbReference>
<sequence>MSFFGKLLNFKKSLEKPFDTLNNIYISKESILHNFDLIQSLLPWKAIFPVLKSNAYWHWIKEIASVLKSRFTPYIVVDSYFEALKIREVNKSDILLIWYTLPSNLKNFDFSFIALTVYDFETLEELSRIGRKVRIHLKIDTWMHRQGIYVEDLMRYLDFIRSAQNITLEWVCTHFADADGTENDYSDFQSWIFKKSIEMIRSSWFNPKYIHSDNSAASLKWFMKDEMTALRLGLSLYWINPLERTDPDFHNWKSLIPALSFKSTLVLKKPLKKWEKVSYNWIFEASEDMTIWIVPVGYYEWLSRKASDKYSYAFWDMPLRILGRVCMNLTVIDISWVDLKVWDEIEVISDEPDKFNSIYELAKVSETITYESCTRLSETIRRTIT</sequence>
<dbReference type="InterPro" id="IPR011079">
    <property type="entry name" value="Ala_racemase_C"/>
</dbReference>
<dbReference type="PANTHER" id="PTHR30511:SF0">
    <property type="entry name" value="ALANINE RACEMASE, CATABOLIC-RELATED"/>
    <property type="match status" value="1"/>
</dbReference>
<dbReference type="PANTHER" id="PTHR30511">
    <property type="entry name" value="ALANINE RACEMASE"/>
    <property type="match status" value="1"/>
</dbReference>
<evidence type="ECO:0000259" key="6">
    <source>
        <dbReference type="SMART" id="SM01005"/>
    </source>
</evidence>
<dbReference type="EMBL" id="AMFJ01000007">
    <property type="protein sequence ID" value="EKE30319.1"/>
    <property type="molecule type" value="Genomic_DNA"/>
</dbReference>
<reference evidence="7" key="1">
    <citation type="journal article" date="2012" name="Science">
        <title>Fermentation, hydrogen, and sulfur metabolism in multiple uncultivated bacterial phyla.</title>
        <authorList>
            <person name="Wrighton K.C."/>
            <person name="Thomas B.C."/>
            <person name="Sharon I."/>
            <person name="Miller C.S."/>
            <person name="Castelle C.J."/>
            <person name="VerBerkmoes N.C."/>
            <person name="Wilkins M.J."/>
            <person name="Hettich R.L."/>
            <person name="Lipton M.S."/>
            <person name="Williams K.H."/>
            <person name="Long P.E."/>
            <person name="Banfield J.F."/>
        </authorList>
    </citation>
    <scope>NUCLEOTIDE SEQUENCE [LARGE SCALE GENOMIC DNA]</scope>
</reference>
<dbReference type="GO" id="GO:0005829">
    <property type="term" value="C:cytosol"/>
    <property type="evidence" value="ECO:0007669"/>
    <property type="project" value="TreeGrafter"/>
</dbReference>
<dbReference type="NCBIfam" id="TIGR00492">
    <property type="entry name" value="alr"/>
    <property type="match status" value="1"/>
</dbReference>
<dbReference type="GO" id="GO:0006522">
    <property type="term" value="P:alanine metabolic process"/>
    <property type="evidence" value="ECO:0007669"/>
    <property type="project" value="InterPro"/>
</dbReference>
<evidence type="ECO:0000313" key="7">
    <source>
        <dbReference type="EMBL" id="EKE30319.1"/>
    </source>
</evidence>
<dbReference type="Pfam" id="PF01168">
    <property type="entry name" value="Ala_racemase_N"/>
    <property type="match status" value="1"/>
</dbReference>
<dbReference type="Gene3D" id="3.20.20.10">
    <property type="entry name" value="Alanine racemase"/>
    <property type="match status" value="1"/>
</dbReference>
<organism evidence="7">
    <name type="scientific">uncultured bacterium</name>
    <name type="common">gcode 4</name>
    <dbReference type="NCBI Taxonomy" id="1234023"/>
    <lineage>
        <taxon>Bacteria</taxon>
        <taxon>environmental samples</taxon>
    </lineage>
</organism>
<feature type="domain" description="Alanine racemase C-terminal" evidence="6">
    <location>
        <begin position="258"/>
        <end position="385"/>
    </location>
</feature>
<keyword evidence="2 4" id="KW-0663">Pyridoxal phosphate</keyword>
<comment type="caution">
    <text evidence="7">The sequence shown here is derived from an EMBL/GenBank/DDBJ whole genome shotgun (WGS) entry which is preliminary data.</text>
</comment>
<dbReference type="SUPFAM" id="SSF50621">
    <property type="entry name" value="Alanine racemase C-terminal domain-like"/>
    <property type="match status" value="1"/>
</dbReference>
<dbReference type="Gene3D" id="2.40.37.10">
    <property type="entry name" value="Lyase, Ornithine Decarboxylase, Chain A, domain 1"/>
    <property type="match status" value="1"/>
</dbReference>